<feature type="domain" description="Beta-lactamase-related" evidence="2">
    <location>
        <begin position="21"/>
        <end position="336"/>
    </location>
</feature>
<dbReference type="InterPro" id="IPR050789">
    <property type="entry name" value="Diverse_Enzym_Activities"/>
</dbReference>
<dbReference type="GO" id="GO:0009002">
    <property type="term" value="F:serine-type D-Ala-D-Ala carboxypeptidase activity"/>
    <property type="evidence" value="ECO:0007669"/>
    <property type="project" value="UniProtKB-EC"/>
</dbReference>
<protein>
    <submittedName>
        <fullName evidence="3">CubicO group peptidase (Beta-lactamase class C family)</fullName>
        <ecNumber evidence="3">3.4.16.4</ecNumber>
    </submittedName>
</protein>
<reference evidence="3 4" key="1">
    <citation type="submission" date="2024-06" db="EMBL/GenBank/DDBJ databases">
        <title>Sorghum-associated microbial communities from plants grown in Nebraska, USA.</title>
        <authorList>
            <person name="Schachtman D."/>
        </authorList>
    </citation>
    <scope>NUCLEOTIDE SEQUENCE [LARGE SCALE GENOMIC DNA]</scope>
    <source>
        <strain evidence="3 4">736</strain>
    </source>
</reference>
<keyword evidence="4" id="KW-1185">Reference proteome</keyword>
<comment type="caution">
    <text evidence="3">The sequence shown here is derived from an EMBL/GenBank/DDBJ whole genome shotgun (WGS) entry which is preliminary data.</text>
</comment>
<accession>A0ABV2PJM8</accession>
<gene>
    <name evidence="3" type="ORF">ABIA69_002275</name>
</gene>
<sequence length="354" mass="39674">MIYLQKIKNCLRGANLVHTFMKSLVSERKIPGGVLIIQQQHTRIMTQSFGAYSAANLSTQQITTNTLFDLASLTKVVATLPATLLLLSRNAIKLTDTVQTFLPDFKYPTVNIQHLLQHSSGLVADLDPPVKRHHQRDIMGEVLSAGVITQPGKQVLYSDLSMILLGKIIEEVSGQSLDYFVDREIAKPWGMHDTQYKLSKEQQMQAASTEKIESKFVQGIVHDEKALLLQEVSGSAGLFSCAEDLATFAQYWLGITQQSVIPFDWMTLAYTNIIENRGLGFEVWNGSDVLKCFGRGWTKGSFGHTGFTGTSIWMDPVKKAFVILLTNAVHYGRDRGFMEIREKIHTMIFEELIT</sequence>
<name>A0ABV2PJM8_9BACI</name>
<proteinExistence type="predicted"/>
<evidence type="ECO:0000313" key="3">
    <source>
        <dbReference type="EMBL" id="MET4561130.1"/>
    </source>
</evidence>
<dbReference type="EMBL" id="JBEPSB010000009">
    <property type="protein sequence ID" value="MET4561130.1"/>
    <property type="molecule type" value="Genomic_DNA"/>
</dbReference>
<keyword evidence="1 3" id="KW-0378">Hydrolase</keyword>
<dbReference type="Proteomes" id="UP001549363">
    <property type="component" value="Unassembled WGS sequence"/>
</dbReference>
<dbReference type="Pfam" id="PF00144">
    <property type="entry name" value="Beta-lactamase"/>
    <property type="match status" value="1"/>
</dbReference>
<keyword evidence="3" id="KW-0121">Carboxypeptidase</keyword>
<evidence type="ECO:0000313" key="4">
    <source>
        <dbReference type="Proteomes" id="UP001549363"/>
    </source>
</evidence>
<organism evidence="3 4">
    <name type="scientific">Lysinibacillus parviboronicapiens</name>
    <dbReference type="NCBI Taxonomy" id="436516"/>
    <lineage>
        <taxon>Bacteria</taxon>
        <taxon>Bacillati</taxon>
        <taxon>Bacillota</taxon>
        <taxon>Bacilli</taxon>
        <taxon>Bacillales</taxon>
        <taxon>Bacillaceae</taxon>
        <taxon>Lysinibacillus</taxon>
    </lineage>
</organism>
<dbReference type="InterPro" id="IPR001466">
    <property type="entry name" value="Beta-lactam-related"/>
</dbReference>
<dbReference type="SUPFAM" id="SSF56601">
    <property type="entry name" value="beta-lactamase/transpeptidase-like"/>
    <property type="match status" value="1"/>
</dbReference>
<dbReference type="InterPro" id="IPR012338">
    <property type="entry name" value="Beta-lactam/transpept-like"/>
</dbReference>
<evidence type="ECO:0000259" key="2">
    <source>
        <dbReference type="Pfam" id="PF00144"/>
    </source>
</evidence>
<keyword evidence="3" id="KW-0645">Protease</keyword>
<dbReference type="PANTHER" id="PTHR43283">
    <property type="entry name" value="BETA-LACTAMASE-RELATED"/>
    <property type="match status" value="1"/>
</dbReference>
<dbReference type="EC" id="3.4.16.4" evidence="3"/>
<dbReference type="Gene3D" id="3.40.710.10">
    <property type="entry name" value="DD-peptidase/beta-lactamase superfamily"/>
    <property type="match status" value="1"/>
</dbReference>
<dbReference type="PANTHER" id="PTHR43283:SF11">
    <property type="entry name" value="BETA-LACTAMASE-RELATED DOMAIN-CONTAINING PROTEIN"/>
    <property type="match status" value="1"/>
</dbReference>
<evidence type="ECO:0000256" key="1">
    <source>
        <dbReference type="ARBA" id="ARBA00022801"/>
    </source>
</evidence>